<keyword evidence="10" id="KW-0206">Cytoskeleton</keyword>
<keyword evidence="11" id="KW-0449">Lipoprotein</keyword>
<evidence type="ECO:0000256" key="9">
    <source>
        <dbReference type="ARBA" id="ARBA00023139"/>
    </source>
</evidence>
<evidence type="ECO:0000256" key="6">
    <source>
        <dbReference type="ARBA" id="ARBA00022553"/>
    </source>
</evidence>
<comment type="similarity">
    <text evidence="3">Belongs to the CDC42SE/SPEC family.</text>
</comment>
<gene>
    <name evidence="15" type="ORF">HK105_200538</name>
</gene>
<dbReference type="InterPro" id="IPR039056">
    <property type="entry name" value="SPEC"/>
</dbReference>
<keyword evidence="7" id="KW-0133">Cell shape</keyword>
<accession>A0ABR4NJA5</accession>
<dbReference type="InterPro" id="IPR036936">
    <property type="entry name" value="CRIB_dom_sf"/>
</dbReference>
<evidence type="ECO:0000256" key="1">
    <source>
        <dbReference type="ARBA" id="ARBA00004193"/>
    </source>
</evidence>
<evidence type="ECO:0000256" key="3">
    <source>
        <dbReference type="ARBA" id="ARBA00005720"/>
    </source>
</evidence>
<feature type="compositionally biased region" description="Pro residues" evidence="12">
    <location>
        <begin position="125"/>
        <end position="135"/>
    </location>
</feature>
<evidence type="ECO:0000256" key="8">
    <source>
        <dbReference type="ARBA" id="ARBA00023136"/>
    </source>
</evidence>
<protein>
    <submittedName>
        <fullName evidence="15">Uncharacterized protein</fullName>
    </submittedName>
</protein>
<comment type="caution">
    <text evidence="15">The sequence shown here is derived from an EMBL/GenBank/DDBJ whole genome shotgun (WGS) entry which is preliminary data.</text>
</comment>
<keyword evidence="9" id="KW-0564">Palmitate</keyword>
<sequence>MPTLTPSERRTVERGVSDEVLSATVARLYKAENGARDYAYSGMLGAVMLVRSASGAFAFKLVDLNNGRVLWEHDASHNIKYQQDRPFFHSFVGSTCMIGFSFADEDEASTFFDKYARKESYVPQQPVPAPAPAPAPMAAFAPSAPPTGSMSRSSSGESIGSRPSKKESSGGGFFGRSKSKKDEKKKGKIDKSMISAPTNFEHVSHVGFNPKTGFSVSLFDENATAAERVLILPRRGIQAQNIPMEWKVIFQKAGITDDILKDKKAAKTVAKFMKEHAGDIAKASAAPPPALGAARSGPNPRPWT</sequence>
<proteinExistence type="inferred from homology"/>
<dbReference type="InterPro" id="IPR011026">
    <property type="entry name" value="WAS_C"/>
</dbReference>
<evidence type="ECO:0000313" key="16">
    <source>
        <dbReference type="Proteomes" id="UP001527925"/>
    </source>
</evidence>
<evidence type="ECO:0000259" key="14">
    <source>
        <dbReference type="PROSITE" id="PS50229"/>
    </source>
</evidence>
<feature type="region of interest" description="Disordered" evidence="12">
    <location>
        <begin position="281"/>
        <end position="304"/>
    </location>
</feature>
<evidence type="ECO:0000256" key="5">
    <source>
        <dbReference type="ARBA" id="ARBA00022490"/>
    </source>
</evidence>
<evidence type="ECO:0000256" key="10">
    <source>
        <dbReference type="ARBA" id="ARBA00023212"/>
    </source>
</evidence>
<keyword evidence="4" id="KW-1003">Cell membrane</keyword>
<feature type="compositionally biased region" description="Low complexity" evidence="12">
    <location>
        <begin position="136"/>
        <end position="162"/>
    </location>
</feature>
<keyword evidence="16" id="KW-1185">Reference proteome</keyword>
<feature type="domain" description="WH1" evidence="14">
    <location>
        <begin position="13"/>
        <end position="122"/>
    </location>
</feature>
<evidence type="ECO:0000256" key="11">
    <source>
        <dbReference type="ARBA" id="ARBA00023288"/>
    </source>
</evidence>
<name>A0ABR4NJA5_9FUNG</name>
<dbReference type="PANTHER" id="PTHR13502">
    <property type="entry name" value="CDC42 SMALL EFFECTOR PROTEIN HOMOLOG"/>
    <property type="match status" value="1"/>
</dbReference>
<dbReference type="Gene3D" id="2.30.29.30">
    <property type="entry name" value="Pleckstrin-homology domain (PH domain)/Phosphotyrosine-binding domain (PTB)"/>
    <property type="match status" value="1"/>
</dbReference>
<evidence type="ECO:0000256" key="7">
    <source>
        <dbReference type="ARBA" id="ARBA00022960"/>
    </source>
</evidence>
<evidence type="ECO:0000259" key="13">
    <source>
        <dbReference type="PROSITE" id="PS50108"/>
    </source>
</evidence>
<feature type="region of interest" description="Disordered" evidence="12">
    <location>
        <begin position="123"/>
        <end position="193"/>
    </location>
</feature>
<organism evidence="15 16">
    <name type="scientific">Polyrhizophydium stewartii</name>
    <dbReference type="NCBI Taxonomy" id="2732419"/>
    <lineage>
        <taxon>Eukaryota</taxon>
        <taxon>Fungi</taxon>
        <taxon>Fungi incertae sedis</taxon>
        <taxon>Chytridiomycota</taxon>
        <taxon>Chytridiomycota incertae sedis</taxon>
        <taxon>Chytridiomycetes</taxon>
        <taxon>Rhizophydiales</taxon>
        <taxon>Rhizophydiales incertae sedis</taxon>
        <taxon>Polyrhizophydium</taxon>
    </lineage>
</organism>
<evidence type="ECO:0000256" key="2">
    <source>
        <dbReference type="ARBA" id="ARBA00004245"/>
    </source>
</evidence>
<dbReference type="EMBL" id="JADGIZ020000002">
    <property type="protein sequence ID" value="KAL2919625.1"/>
    <property type="molecule type" value="Genomic_DNA"/>
</dbReference>
<dbReference type="CDD" id="cd01205">
    <property type="entry name" value="EVH1_WASP-like"/>
    <property type="match status" value="1"/>
</dbReference>
<keyword evidence="8" id="KW-0472">Membrane</keyword>
<dbReference type="Pfam" id="PF00568">
    <property type="entry name" value="WH1"/>
    <property type="match status" value="1"/>
</dbReference>
<dbReference type="SUPFAM" id="SSF47912">
    <property type="entry name" value="Wiscott-Aldrich syndrome protein, WASP, C-terminal domain"/>
    <property type="match status" value="1"/>
</dbReference>
<dbReference type="PANTHER" id="PTHR13502:SF9">
    <property type="entry name" value="CRIB DOMAIN-CONTAINING PROTEIN"/>
    <property type="match status" value="1"/>
</dbReference>
<dbReference type="InterPro" id="IPR033927">
    <property type="entry name" value="WASPfam_EVH1"/>
</dbReference>
<feature type="compositionally biased region" description="Low complexity" evidence="12">
    <location>
        <begin position="281"/>
        <end position="298"/>
    </location>
</feature>
<dbReference type="Pfam" id="PF00786">
    <property type="entry name" value="PBD"/>
    <property type="match status" value="1"/>
</dbReference>
<feature type="domain" description="CRIB" evidence="13">
    <location>
        <begin position="194"/>
        <end position="207"/>
    </location>
</feature>
<dbReference type="SUPFAM" id="SSF50729">
    <property type="entry name" value="PH domain-like"/>
    <property type="match status" value="1"/>
</dbReference>
<dbReference type="Gene3D" id="3.90.810.10">
    <property type="entry name" value="CRIB domain"/>
    <property type="match status" value="1"/>
</dbReference>
<dbReference type="PROSITE" id="PS50108">
    <property type="entry name" value="CRIB"/>
    <property type="match status" value="1"/>
</dbReference>
<dbReference type="InterPro" id="IPR000697">
    <property type="entry name" value="WH1/EVH1_dom"/>
</dbReference>
<dbReference type="InterPro" id="IPR000095">
    <property type="entry name" value="CRIB_dom"/>
</dbReference>
<evidence type="ECO:0000256" key="4">
    <source>
        <dbReference type="ARBA" id="ARBA00022475"/>
    </source>
</evidence>
<feature type="compositionally biased region" description="Basic and acidic residues" evidence="12">
    <location>
        <begin position="180"/>
        <end position="191"/>
    </location>
</feature>
<reference evidence="15 16" key="1">
    <citation type="submission" date="2023-09" db="EMBL/GenBank/DDBJ databases">
        <title>Pangenome analysis of Batrachochytrium dendrobatidis and related Chytrids.</title>
        <authorList>
            <person name="Yacoub M.N."/>
            <person name="Stajich J.E."/>
            <person name="James T.Y."/>
        </authorList>
    </citation>
    <scope>NUCLEOTIDE SEQUENCE [LARGE SCALE GENOMIC DNA]</scope>
    <source>
        <strain evidence="15 16">JEL0888</strain>
    </source>
</reference>
<keyword evidence="6" id="KW-0597">Phosphoprotein</keyword>
<dbReference type="InterPro" id="IPR011993">
    <property type="entry name" value="PH-like_dom_sf"/>
</dbReference>
<dbReference type="SMART" id="SM00461">
    <property type="entry name" value="WH1"/>
    <property type="match status" value="1"/>
</dbReference>
<dbReference type="Proteomes" id="UP001527925">
    <property type="component" value="Unassembled WGS sequence"/>
</dbReference>
<dbReference type="PROSITE" id="PS50229">
    <property type="entry name" value="WH1"/>
    <property type="match status" value="1"/>
</dbReference>
<dbReference type="SMART" id="SM00285">
    <property type="entry name" value="PBD"/>
    <property type="match status" value="1"/>
</dbReference>
<evidence type="ECO:0000313" key="15">
    <source>
        <dbReference type="EMBL" id="KAL2919625.1"/>
    </source>
</evidence>
<comment type="subcellular location">
    <subcellularLocation>
        <location evidence="1">Cell membrane</location>
        <topology evidence="1">Lipid-anchor</topology>
    </subcellularLocation>
    <subcellularLocation>
        <location evidence="2">Cytoplasm</location>
        <location evidence="2">Cytoskeleton</location>
    </subcellularLocation>
</comment>
<keyword evidence="5" id="KW-0963">Cytoplasm</keyword>
<evidence type="ECO:0000256" key="12">
    <source>
        <dbReference type="SAM" id="MobiDB-lite"/>
    </source>
</evidence>